<evidence type="ECO:0000313" key="1">
    <source>
        <dbReference type="EMBL" id="TCL35671.1"/>
    </source>
</evidence>
<accession>A0A4R1PUM5</accession>
<dbReference type="OrthoDB" id="1684302at2"/>
<protein>
    <submittedName>
        <fullName evidence="1">Uncharacterized protein</fullName>
    </submittedName>
</protein>
<dbReference type="AlphaFoldDB" id="A0A4R1PUM5"/>
<gene>
    <name evidence="1" type="ORF">EV210_111137</name>
</gene>
<dbReference type="RefSeq" id="WP_132082407.1">
    <property type="nucleotide sequence ID" value="NZ_SLUI01000011.1"/>
</dbReference>
<comment type="caution">
    <text evidence="1">The sequence shown here is derived from an EMBL/GenBank/DDBJ whole genome shotgun (WGS) entry which is preliminary data.</text>
</comment>
<keyword evidence="2" id="KW-1185">Reference proteome</keyword>
<name>A0A4R1PUM5_9FIRM</name>
<dbReference type="EMBL" id="SLUI01000011">
    <property type="protein sequence ID" value="TCL35671.1"/>
    <property type="molecule type" value="Genomic_DNA"/>
</dbReference>
<sequence length="84" mass="9542">MPKKEPVSAEEIAAVENMIRGNIAGAGSNVTDTARRIAEEYKHPVDMPSFSRQIREGTIPFWRVLRIADVLGYEIVWKKKESQQ</sequence>
<dbReference type="Proteomes" id="UP000295063">
    <property type="component" value="Unassembled WGS sequence"/>
</dbReference>
<organism evidence="1 2">
    <name type="scientific">Anaerospora hongkongensis</name>
    <dbReference type="NCBI Taxonomy" id="244830"/>
    <lineage>
        <taxon>Bacteria</taxon>
        <taxon>Bacillati</taxon>
        <taxon>Bacillota</taxon>
        <taxon>Negativicutes</taxon>
        <taxon>Selenomonadales</taxon>
        <taxon>Sporomusaceae</taxon>
        <taxon>Anaerospora</taxon>
    </lineage>
</organism>
<proteinExistence type="predicted"/>
<evidence type="ECO:0000313" key="2">
    <source>
        <dbReference type="Proteomes" id="UP000295063"/>
    </source>
</evidence>
<reference evidence="1 2" key="1">
    <citation type="submission" date="2019-03" db="EMBL/GenBank/DDBJ databases">
        <title>Genomic Encyclopedia of Type Strains, Phase IV (KMG-IV): sequencing the most valuable type-strain genomes for metagenomic binning, comparative biology and taxonomic classification.</title>
        <authorList>
            <person name="Goeker M."/>
        </authorList>
    </citation>
    <scope>NUCLEOTIDE SEQUENCE [LARGE SCALE GENOMIC DNA]</scope>
    <source>
        <strain evidence="1 2">DSM 15969</strain>
    </source>
</reference>